<sequence>MHSKRRKKFPCKKRRGRPQKPLKEAFDEEASEMVEEEEDGEGGKSGIAMKEPRSPIEAENGNKRKRSVQDKLSSIKEENGGESMKISPVLQIITLVILSIPSLNSSVKNHYTVLGI</sequence>
<dbReference type="AlphaFoldDB" id="A0AAN7LQK4"/>
<gene>
    <name evidence="2" type="ORF">SAY86_023843</name>
</gene>
<keyword evidence="3" id="KW-1185">Reference proteome</keyword>
<feature type="compositionally biased region" description="Basic and acidic residues" evidence="1">
    <location>
        <begin position="50"/>
        <end position="79"/>
    </location>
</feature>
<evidence type="ECO:0000313" key="2">
    <source>
        <dbReference type="EMBL" id="KAK4793408.1"/>
    </source>
</evidence>
<evidence type="ECO:0000313" key="3">
    <source>
        <dbReference type="Proteomes" id="UP001346149"/>
    </source>
</evidence>
<dbReference type="Proteomes" id="UP001346149">
    <property type="component" value="Unassembled WGS sequence"/>
</dbReference>
<protein>
    <submittedName>
        <fullName evidence="2">Uncharacterized protein</fullName>
    </submittedName>
</protein>
<feature type="compositionally biased region" description="Basic residues" evidence="1">
    <location>
        <begin position="1"/>
        <end position="20"/>
    </location>
</feature>
<comment type="caution">
    <text evidence="2">The sequence shown here is derived from an EMBL/GenBank/DDBJ whole genome shotgun (WGS) entry which is preliminary data.</text>
</comment>
<dbReference type="PANTHER" id="PTHR34055">
    <property type="entry name" value="OS09G0491596 PROTEIN"/>
    <property type="match status" value="1"/>
</dbReference>
<organism evidence="2 3">
    <name type="scientific">Trapa natans</name>
    <name type="common">Water chestnut</name>
    <dbReference type="NCBI Taxonomy" id="22666"/>
    <lineage>
        <taxon>Eukaryota</taxon>
        <taxon>Viridiplantae</taxon>
        <taxon>Streptophyta</taxon>
        <taxon>Embryophyta</taxon>
        <taxon>Tracheophyta</taxon>
        <taxon>Spermatophyta</taxon>
        <taxon>Magnoliopsida</taxon>
        <taxon>eudicotyledons</taxon>
        <taxon>Gunneridae</taxon>
        <taxon>Pentapetalae</taxon>
        <taxon>rosids</taxon>
        <taxon>malvids</taxon>
        <taxon>Myrtales</taxon>
        <taxon>Lythraceae</taxon>
        <taxon>Trapa</taxon>
    </lineage>
</organism>
<name>A0AAN7LQK4_TRANT</name>
<evidence type="ECO:0000256" key="1">
    <source>
        <dbReference type="SAM" id="MobiDB-lite"/>
    </source>
</evidence>
<proteinExistence type="predicted"/>
<feature type="compositionally biased region" description="Acidic residues" evidence="1">
    <location>
        <begin position="26"/>
        <end position="40"/>
    </location>
</feature>
<reference evidence="2 3" key="1">
    <citation type="journal article" date="2023" name="Hortic Res">
        <title>Pangenome of water caltrop reveals structural variations and asymmetric subgenome divergence after allopolyploidization.</title>
        <authorList>
            <person name="Zhang X."/>
            <person name="Chen Y."/>
            <person name="Wang L."/>
            <person name="Yuan Y."/>
            <person name="Fang M."/>
            <person name="Shi L."/>
            <person name="Lu R."/>
            <person name="Comes H.P."/>
            <person name="Ma Y."/>
            <person name="Chen Y."/>
            <person name="Huang G."/>
            <person name="Zhou Y."/>
            <person name="Zheng Z."/>
            <person name="Qiu Y."/>
        </authorList>
    </citation>
    <scope>NUCLEOTIDE SEQUENCE [LARGE SCALE GENOMIC DNA]</scope>
    <source>
        <strain evidence="2">F231</strain>
    </source>
</reference>
<dbReference type="PANTHER" id="PTHR34055:SF1">
    <property type="entry name" value="EXPRESSED PROTEIN"/>
    <property type="match status" value="1"/>
</dbReference>
<dbReference type="EMBL" id="JAXQNO010000008">
    <property type="protein sequence ID" value="KAK4793408.1"/>
    <property type="molecule type" value="Genomic_DNA"/>
</dbReference>
<feature type="region of interest" description="Disordered" evidence="1">
    <location>
        <begin position="1"/>
        <end position="83"/>
    </location>
</feature>
<accession>A0AAN7LQK4</accession>